<dbReference type="Pfam" id="PF01564">
    <property type="entry name" value="Spermine_synth"/>
    <property type="match status" value="1"/>
</dbReference>
<feature type="transmembrane region" description="Helical" evidence="2">
    <location>
        <begin position="781"/>
        <end position="799"/>
    </location>
</feature>
<keyword evidence="1" id="KW-0620">Polyamine biosynthesis</keyword>
<dbReference type="CDD" id="cd02440">
    <property type="entry name" value="AdoMet_MTases"/>
    <property type="match status" value="1"/>
</dbReference>
<feature type="transmembrane region" description="Helical" evidence="2">
    <location>
        <begin position="192"/>
        <end position="212"/>
    </location>
</feature>
<feature type="transmembrane region" description="Helical" evidence="2">
    <location>
        <begin position="166"/>
        <end position="185"/>
    </location>
</feature>
<evidence type="ECO:0000256" key="2">
    <source>
        <dbReference type="SAM" id="Phobius"/>
    </source>
</evidence>
<gene>
    <name evidence="3" type="ORF">Q9L42_018960</name>
</gene>
<dbReference type="RefSeq" id="WP_305906821.1">
    <property type="nucleotide sequence ID" value="NZ_CP157743.1"/>
</dbReference>
<feature type="transmembrane region" description="Helical" evidence="2">
    <location>
        <begin position="67"/>
        <end position="85"/>
    </location>
</feature>
<feature type="transmembrane region" description="Helical" evidence="2">
    <location>
        <begin position="139"/>
        <end position="160"/>
    </location>
</feature>
<dbReference type="SUPFAM" id="SSF103473">
    <property type="entry name" value="MFS general substrate transporter"/>
    <property type="match status" value="1"/>
</dbReference>
<dbReference type="InterPro" id="IPR029063">
    <property type="entry name" value="SAM-dependent_MTases_sf"/>
</dbReference>
<evidence type="ECO:0000313" key="3">
    <source>
        <dbReference type="EMBL" id="XBS20403.1"/>
    </source>
</evidence>
<accession>A0AAU7NU01</accession>
<dbReference type="GO" id="GO:0008168">
    <property type="term" value="F:methyltransferase activity"/>
    <property type="evidence" value="ECO:0007669"/>
    <property type="project" value="UniProtKB-KW"/>
</dbReference>
<dbReference type="GO" id="GO:0032259">
    <property type="term" value="P:methylation"/>
    <property type="evidence" value="ECO:0007669"/>
    <property type="project" value="UniProtKB-KW"/>
</dbReference>
<dbReference type="SUPFAM" id="SSF53335">
    <property type="entry name" value="S-adenosyl-L-methionine-dependent methyltransferases"/>
    <property type="match status" value="1"/>
</dbReference>
<dbReference type="AlphaFoldDB" id="A0AAU7NU01"/>
<protein>
    <submittedName>
        <fullName evidence="3">SAM-dependent methyltransferase</fullName>
    </submittedName>
</protein>
<feature type="transmembrane region" description="Helical" evidence="2">
    <location>
        <begin position="105"/>
        <end position="132"/>
    </location>
</feature>
<feature type="transmembrane region" description="Helical" evidence="2">
    <location>
        <begin position="581"/>
        <end position="606"/>
    </location>
</feature>
<keyword evidence="2" id="KW-1133">Transmembrane helix</keyword>
<organism evidence="3 4">
    <name type="scientific">Methylomarinum roseum</name>
    <dbReference type="NCBI Taxonomy" id="3067653"/>
    <lineage>
        <taxon>Bacteria</taxon>
        <taxon>Pseudomonadati</taxon>
        <taxon>Pseudomonadota</taxon>
        <taxon>Gammaproteobacteria</taxon>
        <taxon>Methylococcales</taxon>
        <taxon>Methylococcaceae</taxon>
        <taxon>Methylomarinum</taxon>
    </lineage>
</organism>
<dbReference type="PANTHER" id="PTHR43317">
    <property type="entry name" value="THERMOSPERMINE SYNTHASE ACAULIS5"/>
    <property type="match status" value="1"/>
</dbReference>
<feature type="transmembrane region" description="Helical" evidence="2">
    <location>
        <begin position="753"/>
        <end position="775"/>
    </location>
</feature>
<feature type="transmembrane region" description="Helical" evidence="2">
    <location>
        <begin position="653"/>
        <end position="672"/>
    </location>
</feature>
<keyword evidence="2" id="KW-0472">Membrane</keyword>
<proteinExistence type="predicted"/>
<feature type="transmembrane region" description="Helical" evidence="2">
    <location>
        <begin position="626"/>
        <end position="647"/>
    </location>
</feature>
<keyword evidence="4" id="KW-1185">Reference proteome</keyword>
<dbReference type="GO" id="GO:0006596">
    <property type="term" value="P:polyamine biosynthetic process"/>
    <property type="evidence" value="ECO:0007669"/>
    <property type="project" value="UniProtKB-KW"/>
</dbReference>
<dbReference type="KEGG" id="mech:Q9L42_018960"/>
<name>A0AAU7NU01_9GAMM</name>
<keyword evidence="2" id="KW-0812">Transmembrane</keyword>
<dbReference type="Proteomes" id="UP001225378">
    <property type="component" value="Chromosome"/>
</dbReference>
<reference evidence="3 4" key="1">
    <citation type="journal article" date="2024" name="Microbiology">
        <title>Methylomarinum rosea sp. nov., a novel halophilic methanotrophic bacterium from the hypersaline Lake Elton.</title>
        <authorList>
            <person name="Suleimanov R.Z."/>
            <person name="Oshkin I.Y."/>
            <person name="Danilova O.V."/>
            <person name="Suzina N.E."/>
            <person name="Dedysh S.N."/>
        </authorList>
    </citation>
    <scope>NUCLEOTIDE SEQUENCE [LARGE SCALE GENOMIC DNA]</scope>
    <source>
        <strain evidence="3 4">Ch1-1</strain>
    </source>
</reference>
<dbReference type="Gene3D" id="3.40.50.150">
    <property type="entry name" value="Vaccinia Virus protein VP39"/>
    <property type="match status" value="1"/>
</dbReference>
<feature type="transmembrane region" description="Helical" evidence="2">
    <location>
        <begin position="34"/>
        <end position="55"/>
    </location>
</feature>
<dbReference type="InterPro" id="IPR036259">
    <property type="entry name" value="MFS_trans_sf"/>
</dbReference>
<dbReference type="EMBL" id="CP157743">
    <property type="protein sequence ID" value="XBS20403.1"/>
    <property type="molecule type" value="Genomic_DNA"/>
</dbReference>
<keyword evidence="3" id="KW-0808">Transferase</keyword>
<dbReference type="PANTHER" id="PTHR43317:SF1">
    <property type="entry name" value="THERMOSPERMINE SYNTHASE ACAULIS5"/>
    <property type="match status" value="1"/>
</dbReference>
<evidence type="ECO:0000313" key="4">
    <source>
        <dbReference type="Proteomes" id="UP001225378"/>
    </source>
</evidence>
<sequence length="810" mass="89832">MLRLPVISIALLSAAALAYELLLMRLFSIIHWHHFAYMVIGLALLGHGFSGSVVMVLQRRLLKHFRYVYFASILLFTLFCVISFQGAQNLPFNAEEILWDWRQSLYLLLMFLLLSVPFFFVGAAICLAFLSYKHRMAKLYAADLFGAGAGCLGFVLLMYAVFPQTALFYIALGGLLSATVAGLELRINKADLSIVFLLMLAMLGWGGGQLQLKISPYKSLPRMQLINGIRVIAEKSSPLGLITVLASDQVPIRYAPGMSFSSGSEPLPQLGVFTDADNMGVITANPDHRRQLDYLDQMSSALPYHLQQAERVLIIGSGSGSDLLQAQFHRVGQIDAVELNPHYLELTGLHDRDFVSDVYQQTNVSAYIADGRDFLNTHKQQYDLIQLTLLDSFNAAAAGLYALNESYLYTVEALQLYLSKLQPGGYLSITRWAKIPPRDTLKLFNTALTVLQKNGNAKQQLLLIRSWQTATLIIKNGAFSHEEIAAAELFCSERNFDLVYTPEIRAEQANRYNVLSPPLFYQGTQALLSRDRKKFVEDYKFNLKPATDDQPYFQHFFRWSALPEMLSLLGKGGASLIETGYLIIFATLCIAVLTSILLIMGPLWWLRHTMKRGARYSVRRRDVFGYFCAIGLGFMMIEIAVMQKFILFLHHPVYAAAATLTAFLVFAGLGSAHSSRLSQRYGRYAGVSIAVIGIVAFSASYLLILPGLFAWGSDMMMVTRFLLAIMLIAPLAFCMGMPMPLALDSLADHADQLIPWAWAINGCASVISSVLTALLAMQFGFSSVIIAALLLYAAVLLMFPGPGRSAAAVN</sequence>
<feature type="transmembrane region" description="Helical" evidence="2">
    <location>
        <begin position="684"/>
        <end position="709"/>
    </location>
</feature>
<keyword evidence="3" id="KW-0489">Methyltransferase</keyword>
<feature type="transmembrane region" description="Helical" evidence="2">
    <location>
        <begin position="721"/>
        <end position="741"/>
    </location>
</feature>
<evidence type="ECO:0000256" key="1">
    <source>
        <dbReference type="ARBA" id="ARBA00023115"/>
    </source>
</evidence>